<evidence type="ECO:0000313" key="1">
    <source>
        <dbReference type="EMBL" id="SCZ86915.1"/>
    </source>
</evidence>
<keyword evidence="2" id="KW-1185">Reference proteome</keyword>
<dbReference type="EMBL" id="FMWO01000094">
    <property type="protein sequence ID" value="SCZ86915.1"/>
    <property type="molecule type" value="Genomic_DNA"/>
</dbReference>
<evidence type="ECO:0000313" key="2">
    <source>
        <dbReference type="Proteomes" id="UP000198729"/>
    </source>
</evidence>
<gene>
    <name evidence="1" type="ORF">NSMM_820010</name>
</gene>
<accession>A0A1G5SI67</accession>
<organism evidence="1 2">
    <name type="scientific">Nitrosomonas mobilis</name>
    <dbReference type="NCBI Taxonomy" id="51642"/>
    <lineage>
        <taxon>Bacteria</taxon>
        <taxon>Pseudomonadati</taxon>
        <taxon>Pseudomonadota</taxon>
        <taxon>Betaproteobacteria</taxon>
        <taxon>Nitrosomonadales</taxon>
        <taxon>Nitrosomonadaceae</taxon>
        <taxon>Nitrosomonas</taxon>
    </lineage>
</organism>
<protein>
    <submittedName>
        <fullName evidence="1">Uncharacterized protein</fullName>
    </submittedName>
</protein>
<dbReference type="Proteomes" id="UP000198729">
    <property type="component" value="Unassembled WGS sequence"/>
</dbReference>
<proteinExistence type="predicted"/>
<reference evidence="1 2" key="1">
    <citation type="submission" date="2016-10" db="EMBL/GenBank/DDBJ databases">
        <authorList>
            <person name="de Groot N.N."/>
        </authorList>
    </citation>
    <scope>NUCLEOTIDE SEQUENCE [LARGE SCALE GENOMIC DNA]</scope>
    <source>
        <strain evidence="1">1</strain>
    </source>
</reference>
<sequence>MATMATAVSLSEEAALCAMRSTNNRLERVISGKIRNSEC</sequence>
<name>A0A1G5SI67_9PROT</name>
<dbReference type="STRING" id="51642.NSMM_820010"/>
<dbReference type="AlphaFoldDB" id="A0A1G5SI67"/>